<evidence type="ECO:0000313" key="7">
    <source>
        <dbReference type="EMBL" id="PCC16916.1"/>
    </source>
</evidence>
<evidence type="ECO:0000256" key="3">
    <source>
        <dbReference type="SAM" id="SignalP"/>
    </source>
</evidence>
<evidence type="ECO:0000259" key="4">
    <source>
        <dbReference type="Pfam" id="PF13458"/>
    </source>
</evidence>
<dbReference type="Proteomes" id="UP000094793">
    <property type="component" value="Chromosome"/>
</dbReference>
<accession>A0A2A3WZR6</accession>
<dbReference type="Pfam" id="PF13458">
    <property type="entry name" value="Peripla_BP_6"/>
    <property type="match status" value="1"/>
</dbReference>
<dbReference type="InterPro" id="IPR028081">
    <property type="entry name" value="Leu-bd"/>
</dbReference>
<proteinExistence type="inferred from homology"/>
<dbReference type="KEGG" id="blin:BLSMQ_2378"/>
<evidence type="ECO:0000313" key="12">
    <source>
        <dbReference type="Proteomes" id="UP000094793"/>
    </source>
</evidence>
<dbReference type="OrthoDB" id="7337537at2"/>
<evidence type="ECO:0000313" key="5">
    <source>
        <dbReference type="EMBL" id="AOP54084.1"/>
    </source>
</evidence>
<feature type="domain" description="Leucine-binding protein" evidence="4">
    <location>
        <begin position="44"/>
        <end position="383"/>
    </location>
</feature>
<dbReference type="Proteomes" id="UP000234289">
    <property type="component" value="Unassembled WGS sequence"/>
</dbReference>
<evidence type="ECO:0000313" key="13">
    <source>
        <dbReference type="Proteomes" id="UP000218377"/>
    </source>
</evidence>
<keyword evidence="2 3" id="KW-0732">Signal</keyword>
<dbReference type="CDD" id="cd06336">
    <property type="entry name" value="PBP1_ABC_ligand_binding-like"/>
    <property type="match status" value="1"/>
</dbReference>
<evidence type="ECO:0000256" key="1">
    <source>
        <dbReference type="ARBA" id="ARBA00010062"/>
    </source>
</evidence>
<organism evidence="5 12">
    <name type="scientific">Brevibacterium aurantiacum</name>
    <dbReference type="NCBI Taxonomy" id="273384"/>
    <lineage>
        <taxon>Bacteria</taxon>
        <taxon>Bacillati</taxon>
        <taxon>Actinomycetota</taxon>
        <taxon>Actinomycetes</taxon>
        <taxon>Micrococcales</taxon>
        <taxon>Brevibacteriaceae</taxon>
        <taxon>Brevibacterium</taxon>
    </lineage>
</organism>
<dbReference type="EMBL" id="CP025330">
    <property type="protein sequence ID" value="AZT93879.1"/>
    <property type="molecule type" value="Genomic_DNA"/>
</dbReference>
<dbReference type="PATRIC" id="fig|1703.10.peg.2448"/>
<accession>A0A2H1IWF3</accession>
<dbReference type="Proteomes" id="UP000234327">
    <property type="component" value="Unassembled WGS sequence"/>
</dbReference>
<dbReference type="PROSITE" id="PS51257">
    <property type="entry name" value="PROKAR_LIPOPROTEIN"/>
    <property type="match status" value="1"/>
</dbReference>
<evidence type="ECO:0000313" key="16">
    <source>
        <dbReference type="Proteomes" id="UP000234300"/>
    </source>
</evidence>
<dbReference type="EMBL" id="FXZG01000007">
    <property type="protein sequence ID" value="SMX79557.1"/>
    <property type="molecule type" value="Genomic_DNA"/>
</dbReference>
<dbReference type="EMBL" id="NRGQ01000015">
    <property type="protein sequence ID" value="PCC42673.1"/>
    <property type="molecule type" value="Genomic_DNA"/>
</dbReference>
<name>A0A1D7W529_BREAU</name>
<dbReference type="EMBL" id="FXZI01000017">
    <property type="protein sequence ID" value="SMY04011.1"/>
    <property type="molecule type" value="Genomic_DNA"/>
</dbReference>
<dbReference type="EMBL" id="CP017150">
    <property type="protein sequence ID" value="AOP54084.1"/>
    <property type="molecule type" value="Genomic_DNA"/>
</dbReference>
<protein>
    <submittedName>
        <fullName evidence="9">Amino acid/amide ABC transporter substrate-binding protein, HAAT family</fullName>
    </submittedName>
    <submittedName>
        <fullName evidence="6">Branched-chain amino acid ABC transporter substrate-binding protein</fullName>
    </submittedName>
    <submittedName>
        <fullName evidence="5">Branched-chain amino acid ABC transporter, amino acid-binding protein</fullName>
    </submittedName>
</protein>
<dbReference type="Proteomes" id="UP000218620">
    <property type="component" value="Unassembled WGS sequence"/>
</dbReference>
<reference evidence="13 14" key="3">
    <citation type="journal article" date="2017" name="Elife">
        <title>Extensive horizontal gene transfer in cheese-associated bacteria.</title>
        <authorList>
            <person name="Bonham K.S."/>
            <person name="Wolfe B.E."/>
            <person name="Dutton R.J."/>
        </authorList>
    </citation>
    <scope>NUCLEOTIDE SEQUENCE [LARGE SCALE GENOMIC DNA]</scope>
    <source>
        <strain evidence="8 14">962_8</strain>
        <strain evidence="7 13">JB5</strain>
    </source>
</reference>
<dbReference type="Proteomes" id="UP000234300">
    <property type="component" value="Unassembled WGS sequence"/>
</dbReference>
<reference evidence="6 18" key="6">
    <citation type="submission" date="2017-12" db="EMBL/GenBank/DDBJ databases">
        <authorList>
            <person name="Levesque S."/>
        </authorList>
    </citation>
    <scope>NUCLEOTIDE SEQUENCE [LARGE SCALE GENOMIC DNA]</scope>
    <source>
        <strain evidence="6 18">SMQ-1417</strain>
    </source>
</reference>
<dbReference type="Proteomes" id="UP000218377">
    <property type="component" value="Unassembled WGS sequence"/>
</dbReference>
<reference evidence="12" key="2">
    <citation type="submission" date="2016-09" db="EMBL/GenBank/DDBJ databases">
        <title>Complete Genome Sequence of Brevibacterium linens SMQ-1335.</title>
        <authorList>
            <person name="de Melo A.G."/>
            <person name="Labrie S.J."/>
            <person name="Dumaresq J."/>
            <person name="Roberts R.J."/>
            <person name="Tremblay D.M."/>
            <person name="Moineau S."/>
        </authorList>
    </citation>
    <scope>NUCLEOTIDE SEQUENCE [LARGE SCALE GENOMIC DNA]</scope>
    <source>
        <strain evidence="12">SMQ-1335</strain>
    </source>
</reference>
<dbReference type="PANTHER" id="PTHR30483">
    <property type="entry name" value="LEUCINE-SPECIFIC-BINDING PROTEIN"/>
    <property type="match status" value="1"/>
</dbReference>
<dbReference type="AlphaFoldDB" id="A0A1D7W529"/>
<dbReference type="RefSeq" id="WP_069600332.1">
    <property type="nucleotide sequence ID" value="NZ_CP017150.1"/>
</dbReference>
<reference evidence="5" key="1">
    <citation type="submission" date="2016-09" db="EMBL/GenBank/DDBJ databases">
        <title>Complete Genome Sequence of Brevibacterium aurantiacum SMQ-1335.</title>
        <authorList>
            <person name="de Melo A.G."/>
            <person name="Labrie S.J."/>
            <person name="Dumaresq J."/>
            <person name="Roberts R.J."/>
            <person name="Tremblay D.M."/>
            <person name="Moineau S."/>
        </authorList>
    </citation>
    <scope>NUCLEOTIDE SEQUENCE</scope>
    <source>
        <strain evidence="5">SMQ-1335</strain>
    </source>
</reference>
<feature type="chain" id="PRO_5014267402" evidence="3">
    <location>
        <begin position="25"/>
        <end position="408"/>
    </location>
</feature>
<dbReference type="InterPro" id="IPR051010">
    <property type="entry name" value="BCAA_transport"/>
</dbReference>
<comment type="similarity">
    <text evidence="1">Belongs to the leucine-binding protein family.</text>
</comment>
<dbReference type="EMBL" id="NRGX01000001">
    <property type="protein sequence ID" value="PCC16916.1"/>
    <property type="molecule type" value="Genomic_DNA"/>
</dbReference>
<reference evidence="16 17" key="5">
    <citation type="submission" date="2017-03" db="EMBL/GenBank/DDBJ databases">
        <authorList>
            <person name="Afonso C.L."/>
            <person name="Miller P.J."/>
            <person name="Scott M.A."/>
            <person name="Spackman E."/>
            <person name="Goraichik I."/>
            <person name="Dimitrov K.M."/>
            <person name="Suarez D.L."/>
            <person name="Swayne D.E."/>
        </authorList>
    </citation>
    <scope>NUCLEOTIDE SEQUENCE [LARGE SCALE GENOMIC DNA]</scope>
    <source>
        <strain evidence="10">6</strain>
        <strain evidence="17">6(3)</strain>
        <strain evidence="11">8</strain>
        <strain evidence="16">8(6)</strain>
        <strain evidence="9">CNRZ 920</strain>
    </source>
</reference>
<gene>
    <name evidence="9" type="ORF">BAUR920_01487</name>
    <name evidence="10" type="ORF">BAURA63_03092</name>
    <name evidence="11" type="ORF">BAURA86_03535</name>
    <name evidence="5" type="ORF">BLSMQ_2378</name>
    <name evidence="8" type="ORF">CIK65_11295</name>
    <name evidence="7" type="ORF">CIK79_00570</name>
    <name evidence="6" type="ORF">CXR23_12605</name>
</gene>
<dbReference type="PANTHER" id="PTHR30483:SF6">
    <property type="entry name" value="PERIPLASMIC BINDING PROTEIN OF ABC TRANSPORTER FOR NATURAL AMINO ACIDS"/>
    <property type="match status" value="1"/>
</dbReference>
<dbReference type="EMBL" id="FXYZ01000016">
    <property type="protein sequence ID" value="SMX96276.1"/>
    <property type="molecule type" value="Genomic_DNA"/>
</dbReference>
<evidence type="ECO:0000313" key="10">
    <source>
        <dbReference type="EMBL" id="SMX96276.1"/>
    </source>
</evidence>
<evidence type="ECO:0000313" key="6">
    <source>
        <dbReference type="EMBL" id="AZT93879.1"/>
    </source>
</evidence>
<dbReference type="InterPro" id="IPR028082">
    <property type="entry name" value="Peripla_BP_I"/>
</dbReference>
<evidence type="ECO:0000313" key="18">
    <source>
        <dbReference type="Proteomes" id="UP000283000"/>
    </source>
</evidence>
<evidence type="ECO:0000313" key="15">
    <source>
        <dbReference type="Proteomes" id="UP000234289"/>
    </source>
</evidence>
<evidence type="ECO:0000313" key="17">
    <source>
        <dbReference type="Proteomes" id="UP000234327"/>
    </source>
</evidence>
<dbReference type="Proteomes" id="UP000283000">
    <property type="component" value="Chromosome"/>
</dbReference>
<feature type="signal peptide" evidence="3">
    <location>
        <begin position="1"/>
        <end position="24"/>
    </location>
</feature>
<evidence type="ECO:0000313" key="9">
    <source>
        <dbReference type="EMBL" id="SMX79557.1"/>
    </source>
</evidence>
<reference evidence="6 18" key="7">
    <citation type="submission" date="2019-01" db="EMBL/GenBank/DDBJ databases">
        <title>Comparative genomic analysis of Brevibacterium aurantiacum sheds light on its evolution and its adaptation to smear-ripened cheeses.</title>
        <authorList>
            <person name="Moineau S."/>
        </authorList>
    </citation>
    <scope>NUCLEOTIDE SEQUENCE [LARGE SCALE GENOMIC DNA]</scope>
    <source>
        <strain evidence="6 18">SMQ-1417</strain>
    </source>
</reference>
<accession>A0A1D7W529</accession>
<dbReference type="eggNOG" id="COG0683">
    <property type="taxonomic scope" value="Bacteria"/>
</dbReference>
<evidence type="ECO:0000256" key="2">
    <source>
        <dbReference type="ARBA" id="ARBA00022729"/>
    </source>
</evidence>
<evidence type="ECO:0000313" key="8">
    <source>
        <dbReference type="EMBL" id="PCC42673.1"/>
    </source>
</evidence>
<sequence>MTSIPRRASRPVLAAAVISTFALALGACGGGGGSGDSGGGDESVVIGYTGPLSGGGAAYGENVQTGLQMAVDDLNKDGLEVDGKKVTIELKSLDDKYAPSTAASNAQRLADQDKAPVVVSPNAGAIKAIQQINDGRSKFLISAYTSDPAIVQADNPLTMMIPPNFESYAKPFTEQGMKHGGKKLALLGTQSEYGQQWTKAITDEWKKADGKIGADNSIDYATVSDFAGPVSKALSEKPDSIFVGGPSQPTALIMEEAKKQGFKGSFLVMDQAKLDEMATVTKLENLTNSVGVLPVKEYEDPGTKDFLKHFAEVAGEKKVATSETALNYQSIAIIAKAMEEAGTTSDPEKIRAAIPDALSKVDDKYKVNGFPTEISDEGHLVNPELEVTYLDKDEKYTKVPVEQVSDAK</sequence>
<reference evidence="15" key="4">
    <citation type="submission" date="2017-03" db="EMBL/GenBank/DDBJ databases">
        <authorList>
            <person name="Monnet C."/>
        </authorList>
    </citation>
    <scope>NUCLEOTIDE SEQUENCE [LARGE SCALE GENOMIC DNA]</scope>
    <source>
        <strain evidence="15">CNRZ 920</strain>
    </source>
</reference>
<evidence type="ECO:0000313" key="11">
    <source>
        <dbReference type="EMBL" id="SMY04011.1"/>
    </source>
</evidence>
<evidence type="ECO:0000313" key="14">
    <source>
        <dbReference type="Proteomes" id="UP000218620"/>
    </source>
</evidence>
<dbReference type="Gene3D" id="3.40.50.2300">
    <property type="match status" value="2"/>
</dbReference>
<dbReference type="SUPFAM" id="SSF53822">
    <property type="entry name" value="Periplasmic binding protein-like I"/>
    <property type="match status" value="1"/>
</dbReference>